<dbReference type="STRING" id="650164.K5WD47"/>
<dbReference type="GeneID" id="18920754"/>
<dbReference type="Gene3D" id="3.40.50.720">
    <property type="entry name" value="NAD(P)-binding Rossmann-like Domain"/>
    <property type="match status" value="1"/>
</dbReference>
<dbReference type="KEGG" id="pco:PHACADRAFT_91806"/>
<evidence type="ECO:0000313" key="4">
    <source>
        <dbReference type="EMBL" id="EKM56929.1"/>
    </source>
</evidence>
<dbReference type="PANTHER" id="PTHR42748">
    <property type="entry name" value="NITROGEN METABOLITE REPRESSION PROTEIN NMRA FAMILY MEMBER"/>
    <property type="match status" value="1"/>
</dbReference>
<feature type="domain" description="NmrA-like" evidence="3">
    <location>
        <begin position="7"/>
        <end position="275"/>
    </location>
</feature>
<proteinExistence type="inferred from homology"/>
<reference evidence="4 5" key="1">
    <citation type="journal article" date="2012" name="BMC Genomics">
        <title>Comparative genomics of the white-rot fungi, Phanerochaete carnosa and P. chrysosporium, to elucidate the genetic basis of the distinct wood types they colonize.</title>
        <authorList>
            <person name="Suzuki H."/>
            <person name="MacDonald J."/>
            <person name="Syed K."/>
            <person name="Salamov A."/>
            <person name="Hori C."/>
            <person name="Aerts A."/>
            <person name="Henrissat B."/>
            <person name="Wiebenga A."/>
            <person name="vanKuyk P.A."/>
            <person name="Barry K."/>
            <person name="Lindquist E."/>
            <person name="LaButti K."/>
            <person name="Lapidus A."/>
            <person name="Lucas S."/>
            <person name="Coutinho P."/>
            <person name="Gong Y."/>
            <person name="Samejima M."/>
            <person name="Mahadevan R."/>
            <person name="Abou-Zaid M."/>
            <person name="de Vries R.P."/>
            <person name="Igarashi K."/>
            <person name="Yadav J.S."/>
            <person name="Grigoriev I.V."/>
            <person name="Master E.R."/>
        </authorList>
    </citation>
    <scope>NUCLEOTIDE SEQUENCE [LARGE SCALE GENOMIC DNA]</scope>
    <source>
        <strain evidence="4 5">HHB-10118-sp</strain>
    </source>
</reference>
<evidence type="ECO:0000256" key="2">
    <source>
        <dbReference type="ARBA" id="ARBA00022857"/>
    </source>
</evidence>
<dbReference type="InterPro" id="IPR008030">
    <property type="entry name" value="NmrA-like"/>
</dbReference>
<keyword evidence="2" id="KW-0521">NADP</keyword>
<dbReference type="AlphaFoldDB" id="K5WD47"/>
<evidence type="ECO:0000259" key="3">
    <source>
        <dbReference type="Pfam" id="PF05368"/>
    </source>
</evidence>
<dbReference type="CDD" id="cd05251">
    <property type="entry name" value="NmrA_like_SDR_a"/>
    <property type="match status" value="1"/>
</dbReference>
<gene>
    <name evidence="4" type="ORF">PHACADRAFT_91806</name>
</gene>
<dbReference type="OrthoDB" id="300709at2759"/>
<accession>K5WD47</accession>
<dbReference type="InterPro" id="IPR036291">
    <property type="entry name" value="NAD(P)-bd_dom_sf"/>
</dbReference>
<keyword evidence="5" id="KW-1185">Reference proteome</keyword>
<sequence>MSSTANKKVILVIGATGAQGIAVIEALLATSADGSPSPYAVRALTRDPNGRRAKELAAKGVEVFKGSVEDFPTVLAALQGAWGAFVNTDSFTIGEQKEIYLGMRIFELAKQAKTVRQYIWSSLDYIGKKSGYNPKYRAEHYDGKGRVADWLKAQPSVVSDSDMAWSCISSGPYMDMLKLPMLGPLFRREDGTFVFAFPAGVGHVAMVSLKDIGFFARYSFDNRAEVSGKDLEIASEMATLEYTVETFKRVTGLPAVAVHLTVEEWFLNWTNTDEPVARDGKHVAGSTTWKDNFTAFWNLYRDDIVQRDMTWVRKVNPDGQNLEKWMRETQYKGDLDLSLLKYWEDGSRVSLDFEHIAATLGKA</sequence>
<dbReference type="InterPro" id="IPR051164">
    <property type="entry name" value="NmrA-like_oxidored"/>
</dbReference>
<dbReference type="Gene3D" id="3.90.25.10">
    <property type="entry name" value="UDP-galactose 4-epimerase, domain 1"/>
    <property type="match status" value="1"/>
</dbReference>
<name>K5WD47_PHACS</name>
<protein>
    <recommendedName>
        <fullName evidence="3">NmrA-like domain-containing protein</fullName>
    </recommendedName>
</protein>
<dbReference type="HOGENOM" id="CLU_007383_8_0_1"/>
<evidence type="ECO:0000313" key="5">
    <source>
        <dbReference type="Proteomes" id="UP000008370"/>
    </source>
</evidence>
<dbReference type="RefSeq" id="XP_007394759.1">
    <property type="nucleotide sequence ID" value="XM_007394697.1"/>
</dbReference>
<dbReference type="SUPFAM" id="SSF51735">
    <property type="entry name" value="NAD(P)-binding Rossmann-fold domains"/>
    <property type="match status" value="1"/>
</dbReference>
<organism evidence="4 5">
    <name type="scientific">Phanerochaete carnosa (strain HHB-10118-sp)</name>
    <name type="common">White-rot fungus</name>
    <name type="synonym">Peniophora carnosa</name>
    <dbReference type="NCBI Taxonomy" id="650164"/>
    <lineage>
        <taxon>Eukaryota</taxon>
        <taxon>Fungi</taxon>
        <taxon>Dikarya</taxon>
        <taxon>Basidiomycota</taxon>
        <taxon>Agaricomycotina</taxon>
        <taxon>Agaricomycetes</taxon>
        <taxon>Polyporales</taxon>
        <taxon>Phanerochaetaceae</taxon>
        <taxon>Phanerochaete</taxon>
    </lineage>
</organism>
<dbReference type="Pfam" id="PF05368">
    <property type="entry name" value="NmrA"/>
    <property type="match status" value="1"/>
</dbReference>
<dbReference type="InParanoid" id="K5WD47"/>
<evidence type="ECO:0000256" key="1">
    <source>
        <dbReference type="ARBA" id="ARBA00006328"/>
    </source>
</evidence>
<dbReference type="GO" id="GO:0005634">
    <property type="term" value="C:nucleus"/>
    <property type="evidence" value="ECO:0007669"/>
    <property type="project" value="TreeGrafter"/>
</dbReference>
<dbReference type="PANTHER" id="PTHR42748:SF14">
    <property type="entry name" value="SNOAL-LIKE DOMAIN-CONTAINING PROTEIN"/>
    <property type="match status" value="1"/>
</dbReference>
<comment type="similarity">
    <text evidence="1">Belongs to the NmrA-type oxidoreductase family.</text>
</comment>
<dbReference type="Proteomes" id="UP000008370">
    <property type="component" value="Unassembled WGS sequence"/>
</dbReference>
<dbReference type="EMBL" id="JH930471">
    <property type="protein sequence ID" value="EKM56929.1"/>
    <property type="molecule type" value="Genomic_DNA"/>
</dbReference>